<evidence type="ECO:0000313" key="2">
    <source>
        <dbReference type="Proteomes" id="UP000600565"/>
    </source>
</evidence>
<gene>
    <name evidence="1" type="ORF">H9632_04535</name>
</gene>
<comment type="caution">
    <text evidence="1">The sequence shown here is derived from an EMBL/GenBank/DDBJ whole genome shotgun (WGS) entry which is preliminary data.</text>
</comment>
<evidence type="ECO:0000313" key="1">
    <source>
        <dbReference type="EMBL" id="MBD8032324.1"/>
    </source>
</evidence>
<dbReference type="Proteomes" id="UP000600565">
    <property type="component" value="Unassembled WGS sequence"/>
</dbReference>
<reference evidence="1 2" key="1">
    <citation type="submission" date="2020-08" db="EMBL/GenBank/DDBJ databases">
        <title>A Genomic Blueprint of the Chicken Gut Microbiome.</title>
        <authorList>
            <person name="Gilroy R."/>
            <person name="Ravi A."/>
            <person name="Getino M."/>
            <person name="Pursley I."/>
            <person name="Horton D.L."/>
            <person name="Alikhan N.-F."/>
            <person name="Baker D."/>
            <person name="Gharbi K."/>
            <person name="Hall N."/>
            <person name="Watson M."/>
            <person name="Adriaenssens E.M."/>
            <person name="Foster-Nyarko E."/>
            <person name="Jarju S."/>
            <person name="Secka A."/>
            <person name="Antonio M."/>
            <person name="Oren A."/>
            <person name="Chaudhuri R."/>
            <person name="La Ragione R.M."/>
            <person name="Hildebrand F."/>
            <person name="Pallen M.J."/>
        </authorList>
    </citation>
    <scope>NUCLEOTIDE SEQUENCE [LARGE SCALE GENOMIC DNA]</scope>
    <source>
        <strain evidence="1 2">Sa1YVA6</strain>
    </source>
</reference>
<keyword evidence="2" id="KW-1185">Reference proteome</keyword>
<organism evidence="1 2">
    <name type="scientific">Solibacillus merdavium</name>
    <dbReference type="NCBI Taxonomy" id="2762218"/>
    <lineage>
        <taxon>Bacteria</taxon>
        <taxon>Bacillati</taxon>
        <taxon>Bacillota</taxon>
        <taxon>Bacilli</taxon>
        <taxon>Bacillales</taxon>
        <taxon>Caryophanaceae</taxon>
        <taxon>Solibacillus</taxon>
    </lineage>
</organism>
<proteinExistence type="predicted"/>
<sequence length="68" mass="7653">MDKSYNVTILVDGLGPNLDKKVKDNIKLDYQTLDLIIKSQGVWFDEKSHSVSSVHIGLENDATIYISE</sequence>
<dbReference type="RefSeq" id="WP_191702915.1">
    <property type="nucleotide sequence ID" value="NZ_JACSPW010000002.1"/>
</dbReference>
<name>A0ABR8XK72_9BACL</name>
<dbReference type="EMBL" id="JACSPW010000002">
    <property type="protein sequence ID" value="MBD8032324.1"/>
    <property type="molecule type" value="Genomic_DNA"/>
</dbReference>
<accession>A0ABR8XK72</accession>
<protein>
    <submittedName>
        <fullName evidence="1">Uncharacterized protein</fullName>
    </submittedName>
</protein>